<dbReference type="PROSITE" id="PS00974">
    <property type="entry name" value="MANNITOL_DHGENASE"/>
    <property type="match status" value="1"/>
</dbReference>
<dbReference type="InterPro" id="IPR000669">
    <property type="entry name" value="Mannitol_DH"/>
</dbReference>
<evidence type="ECO:0000313" key="9">
    <source>
        <dbReference type="EMBL" id="MDR6269472.1"/>
    </source>
</evidence>
<dbReference type="InterPro" id="IPR050988">
    <property type="entry name" value="Mannitol_DH/Oxidoreductase"/>
</dbReference>
<feature type="domain" description="Mannitol dehydrogenase C-terminal" evidence="8">
    <location>
        <begin position="239"/>
        <end position="351"/>
    </location>
</feature>
<sequence>MKLNRSELARSAVAVPKPPVRIVHLGLGAFHRAHQVWFTQHAADGSEWGIAAFSMRSATAADALAPQDGLFTLVQRGARDSVELLWPIVEVGDASAESGAVRMVELIAAPSTAVVTLTITEAGYAADSAAIRLLRAGLVARVAAGGGPITVVPCDNLSGNGEVLAALVGVEGEVSFVSTSVDRITPRTTPADQESVRRTTGWTDMAPVVTEPFASWILQGDFPAGRPRWESAGAVFVQDITPWEQRKLWLLNGAHTYLANAGLARGHVTVAEAIADAELRAGVDAFWAEAAAHLPVEVGAAAYAEQLIERFANARIEHRLSQIAADSTAKLRVRVLPVLRAERVAGRSGAASMAFIDAWIQAMQAGIRSADAEDDQIDAALMSGESGTALLTLLDPKLVEEPR</sequence>
<dbReference type="PANTHER" id="PTHR43362:SF1">
    <property type="entry name" value="MANNITOL DEHYDROGENASE 2-RELATED"/>
    <property type="match status" value="1"/>
</dbReference>
<dbReference type="InterPro" id="IPR036291">
    <property type="entry name" value="NAD(P)-bd_dom_sf"/>
</dbReference>
<evidence type="ECO:0000313" key="10">
    <source>
        <dbReference type="Proteomes" id="UP001185069"/>
    </source>
</evidence>
<dbReference type="Pfam" id="PF01232">
    <property type="entry name" value="Mannitol_dh"/>
    <property type="match status" value="1"/>
</dbReference>
<dbReference type="EMBL" id="JAVDQF010000001">
    <property type="protein sequence ID" value="MDR6269472.1"/>
    <property type="molecule type" value="Genomic_DNA"/>
</dbReference>
<comment type="catalytic activity">
    <reaction evidence="6">
        <text>D-mannitol 1-phosphate + NAD(+) = beta-D-fructose 6-phosphate + NADH + H(+)</text>
        <dbReference type="Rhea" id="RHEA:19661"/>
        <dbReference type="ChEBI" id="CHEBI:15378"/>
        <dbReference type="ChEBI" id="CHEBI:57540"/>
        <dbReference type="ChEBI" id="CHEBI:57634"/>
        <dbReference type="ChEBI" id="CHEBI:57945"/>
        <dbReference type="ChEBI" id="CHEBI:61381"/>
        <dbReference type="EC" id="1.1.1.17"/>
    </reaction>
</comment>
<keyword evidence="5" id="KW-0520">NAD</keyword>
<evidence type="ECO:0000256" key="2">
    <source>
        <dbReference type="ARBA" id="ARBA00012939"/>
    </source>
</evidence>
<dbReference type="InterPro" id="IPR008927">
    <property type="entry name" value="6-PGluconate_DH-like_C_sf"/>
</dbReference>
<protein>
    <recommendedName>
        <fullName evidence="3">Mannitol-1-phosphate 5-dehydrogenase</fullName>
        <ecNumber evidence="2">1.1.1.17</ecNumber>
    </recommendedName>
</protein>
<evidence type="ECO:0000256" key="1">
    <source>
        <dbReference type="ARBA" id="ARBA00006541"/>
    </source>
</evidence>
<evidence type="ECO:0000259" key="8">
    <source>
        <dbReference type="Pfam" id="PF08125"/>
    </source>
</evidence>
<accession>A0ABU1JAM3</accession>
<dbReference type="InterPro" id="IPR023027">
    <property type="entry name" value="Mannitol_DH_CS"/>
</dbReference>
<keyword evidence="10" id="KW-1185">Reference proteome</keyword>
<dbReference type="InterPro" id="IPR013131">
    <property type="entry name" value="Mannitol_DH_N"/>
</dbReference>
<evidence type="ECO:0000259" key="7">
    <source>
        <dbReference type="Pfam" id="PF01232"/>
    </source>
</evidence>
<name>A0ABU1JAM3_9MICC</name>
<comment type="similarity">
    <text evidence="1">Belongs to the mannitol dehydrogenase family.</text>
</comment>
<gene>
    <name evidence="9" type="ORF">JOE69_001710</name>
</gene>
<dbReference type="Gene3D" id="1.10.1040.10">
    <property type="entry name" value="N-(1-d-carboxylethyl)-l-norvaline Dehydrogenase, domain 2"/>
    <property type="match status" value="1"/>
</dbReference>
<dbReference type="PANTHER" id="PTHR43362">
    <property type="entry name" value="MANNITOL DEHYDROGENASE DSF1-RELATED"/>
    <property type="match status" value="1"/>
</dbReference>
<feature type="domain" description="Mannitol dehydrogenase N-terminal" evidence="7">
    <location>
        <begin position="21"/>
        <end position="230"/>
    </location>
</feature>
<dbReference type="PRINTS" id="PR00084">
    <property type="entry name" value="MTLDHDRGNASE"/>
</dbReference>
<organism evidence="9 10">
    <name type="scientific">Arthrobacter russicus</name>
    <dbReference type="NCBI Taxonomy" id="172040"/>
    <lineage>
        <taxon>Bacteria</taxon>
        <taxon>Bacillati</taxon>
        <taxon>Actinomycetota</taxon>
        <taxon>Actinomycetes</taxon>
        <taxon>Micrococcales</taxon>
        <taxon>Micrococcaceae</taxon>
        <taxon>Arthrobacter</taxon>
    </lineage>
</organism>
<dbReference type="RefSeq" id="WP_309797823.1">
    <property type="nucleotide sequence ID" value="NZ_BAAAHY010000005.1"/>
</dbReference>
<proteinExistence type="inferred from homology"/>
<evidence type="ECO:0000256" key="4">
    <source>
        <dbReference type="ARBA" id="ARBA00023002"/>
    </source>
</evidence>
<comment type="caution">
    <text evidence="9">The sequence shown here is derived from an EMBL/GenBank/DDBJ whole genome shotgun (WGS) entry which is preliminary data.</text>
</comment>
<dbReference type="SUPFAM" id="SSF51735">
    <property type="entry name" value="NAD(P)-binding Rossmann-fold domains"/>
    <property type="match status" value="1"/>
</dbReference>
<keyword evidence="4 9" id="KW-0560">Oxidoreductase</keyword>
<dbReference type="GO" id="GO:0008866">
    <property type="term" value="F:fructuronate reductase activity"/>
    <property type="evidence" value="ECO:0007669"/>
    <property type="project" value="UniProtKB-EC"/>
</dbReference>
<evidence type="ECO:0000256" key="3">
    <source>
        <dbReference type="ARBA" id="ARBA00016219"/>
    </source>
</evidence>
<reference evidence="9 10" key="1">
    <citation type="submission" date="2023-07" db="EMBL/GenBank/DDBJ databases">
        <title>Sequencing the genomes of 1000 actinobacteria strains.</title>
        <authorList>
            <person name="Klenk H.-P."/>
        </authorList>
    </citation>
    <scope>NUCLEOTIDE SEQUENCE [LARGE SCALE GENOMIC DNA]</scope>
    <source>
        <strain evidence="9 10">DSM 14555</strain>
    </source>
</reference>
<dbReference type="SUPFAM" id="SSF48179">
    <property type="entry name" value="6-phosphogluconate dehydrogenase C-terminal domain-like"/>
    <property type="match status" value="1"/>
</dbReference>
<dbReference type="InterPro" id="IPR013118">
    <property type="entry name" value="Mannitol_DH_C"/>
</dbReference>
<dbReference type="EC" id="1.1.1.17" evidence="2"/>
<dbReference type="Pfam" id="PF08125">
    <property type="entry name" value="Mannitol_dh_C"/>
    <property type="match status" value="1"/>
</dbReference>
<dbReference type="Gene3D" id="3.40.50.720">
    <property type="entry name" value="NAD(P)-binding Rossmann-like Domain"/>
    <property type="match status" value="1"/>
</dbReference>
<evidence type="ECO:0000256" key="6">
    <source>
        <dbReference type="ARBA" id="ARBA00048615"/>
    </source>
</evidence>
<dbReference type="Proteomes" id="UP001185069">
    <property type="component" value="Unassembled WGS sequence"/>
</dbReference>
<dbReference type="InterPro" id="IPR013328">
    <property type="entry name" value="6PGD_dom2"/>
</dbReference>
<evidence type="ECO:0000256" key="5">
    <source>
        <dbReference type="ARBA" id="ARBA00023027"/>
    </source>
</evidence>